<evidence type="ECO:0000313" key="2">
    <source>
        <dbReference type="EMBL" id="RDL35260.1"/>
    </source>
</evidence>
<keyword evidence="3" id="KW-1185">Reference proteome</keyword>
<protein>
    <submittedName>
        <fullName evidence="2">Uncharacterized protein</fullName>
    </submittedName>
</protein>
<feature type="region of interest" description="Disordered" evidence="1">
    <location>
        <begin position="1"/>
        <end position="70"/>
    </location>
</feature>
<evidence type="ECO:0000313" key="3">
    <source>
        <dbReference type="Proteomes" id="UP000254866"/>
    </source>
</evidence>
<accession>A0A370TIU4</accession>
<dbReference type="EMBL" id="NPIC01000006">
    <property type="protein sequence ID" value="RDL35260.1"/>
    <property type="molecule type" value="Genomic_DNA"/>
</dbReference>
<gene>
    <name evidence="2" type="ORF">BP5553_07191</name>
</gene>
<dbReference type="GeneID" id="43600040"/>
<name>A0A370TIU4_9HELO</name>
<dbReference type="RefSeq" id="XP_031868083.1">
    <property type="nucleotide sequence ID" value="XM_032015814.1"/>
</dbReference>
<feature type="compositionally biased region" description="Low complexity" evidence="1">
    <location>
        <begin position="1"/>
        <end position="13"/>
    </location>
</feature>
<dbReference type="Proteomes" id="UP000254866">
    <property type="component" value="Unassembled WGS sequence"/>
</dbReference>
<comment type="caution">
    <text evidence="2">The sequence shown here is derived from an EMBL/GenBank/DDBJ whole genome shotgun (WGS) entry which is preliminary data.</text>
</comment>
<organism evidence="2 3">
    <name type="scientific">Venustampulla echinocandica</name>
    <dbReference type="NCBI Taxonomy" id="2656787"/>
    <lineage>
        <taxon>Eukaryota</taxon>
        <taxon>Fungi</taxon>
        <taxon>Dikarya</taxon>
        <taxon>Ascomycota</taxon>
        <taxon>Pezizomycotina</taxon>
        <taxon>Leotiomycetes</taxon>
        <taxon>Helotiales</taxon>
        <taxon>Pleuroascaceae</taxon>
        <taxon>Venustampulla</taxon>
    </lineage>
</organism>
<evidence type="ECO:0000256" key="1">
    <source>
        <dbReference type="SAM" id="MobiDB-lite"/>
    </source>
</evidence>
<proteinExistence type="predicted"/>
<dbReference type="AlphaFoldDB" id="A0A370TIU4"/>
<sequence length="117" mass="12388">MSFTTSSSQLTLFGRGGYNGPKDDEEDSFLPTAPLTLNMGRGGYNRGAGDDEEEDGREREIPEATQRPPLRVSIPAFPALASKSTLASKSAFLGAPCIAYFLSSTAQDASKGSHDPT</sequence>
<reference evidence="2 3" key="1">
    <citation type="journal article" date="2018" name="IMA Fungus">
        <title>IMA Genome-F 9: Draft genome sequence of Annulohypoxylon stygium, Aspergillus mulundensis, Berkeleyomyces basicola (syn. Thielaviopsis basicola), Ceratocystis smalleyi, two Cercospora beticola strains, Coleophoma cylindrospora, Fusarium fracticaudum, Phialophora cf. hyalina, and Morchella septimelata.</title>
        <authorList>
            <person name="Wingfield B.D."/>
            <person name="Bills G.F."/>
            <person name="Dong Y."/>
            <person name="Huang W."/>
            <person name="Nel W.J."/>
            <person name="Swalarsk-Parry B.S."/>
            <person name="Vaghefi N."/>
            <person name="Wilken P.M."/>
            <person name="An Z."/>
            <person name="de Beer Z.W."/>
            <person name="De Vos L."/>
            <person name="Chen L."/>
            <person name="Duong T.A."/>
            <person name="Gao Y."/>
            <person name="Hammerbacher A."/>
            <person name="Kikkert J.R."/>
            <person name="Li Y."/>
            <person name="Li H."/>
            <person name="Li K."/>
            <person name="Li Q."/>
            <person name="Liu X."/>
            <person name="Ma X."/>
            <person name="Naidoo K."/>
            <person name="Pethybridge S.J."/>
            <person name="Sun J."/>
            <person name="Steenkamp E.T."/>
            <person name="van der Nest M.A."/>
            <person name="van Wyk S."/>
            <person name="Wingfield M.J."/>
            <person name="Xiong C."/>
            <person name="Yue Q."/>
            <person name="Zhang X."/>
        </authorList>
    </citation>
    <scope>NUCLEOTIDE SEQUENCE [LARGE SCALE GENOMIC DNA]</scope>
    <source>
        <strain evidence="2 3">BP 5553</strain>
    </source>
</reference>